<comment type="subcellular location">
    <subcellularLocation>
        <location evidence="1">Cell membrane</location>
        <topology evidence="1">Multi-pass membrane protein</topology>
    </subcellularLocation>
</comment>
<evidence type="ECO:0000256" key="7">
    <source>
        <dbReference type="ARBA" id="ARBA00023053"/>
    </source>
</evidence>
<dbReference type="PROSITE" id="PS00456">
    <property type="entry name" value="NA_SOLUT_SYMP_1"/>
    <property type="match status" value="1"/>
</dbReference>
<dbReference type="InterPro" id="IPR018212">
    <property type="entry name" value="Na/solute_symporter_CS"/>
</dbReference>
<dbReference type="GO" id="GO:0006814">
    <property type="term" value="P:sodium ion transport"/>
    <property type="evidence" value="ECO:0007669"/>
    <property type="project" value="UniProtKB-KW"/>
</dbReference>
<keyword evidence="10" id="KW-0325">Glycoprotein</keyword>
<keyword evidence="4" id="KW-1003">Cell membrane</keyword>
<accession>A0A6P1MDJ5</accession>
<evidence type="ECO:0000256" key="13">
    <source>
        <dbReference type="RuleBase" id="RU362091"/>
    </source>
</evidence>
<dbReference type="PROSITE" id="PS50283">
    <property type="entry name" value="NA_SOLUT_SYMP_3"/>
    <property type="match status" value="1"/>
</dbReference>
<evidence type="ECO:0000256" key="14">
    <source>
        <dbReference type="SAM" id="Phobius"/>
    </source>
</evidence>
<dbReference type="EMBL" id="CP047593">
    <property type="protein sequence ID" value="QHI69175.1"/>
    <property type="molecule type" value="Genomic_DNA"/>
</dbReference>
<organism evidence="15 16">
    <name type="scientific">Tichowtungia aerotolerans</name>
    <dbReference type="NCBI Taxonomy" id="2697043"/>
    <lineage>
        <taxon>Bacteria</taxon>
        <taxon>Pseudomonadati</taxon>
        <taxon>Kiritimatiellota</taxon>
        <taxon>Tichowtungiia</taxon>
        <taxon>Tichowtungiales</taxon>
        <taxon>Tichowtungiaceae</taxon>
        <taxon>Tichowtungia</taxon>
    </lineage>
</organism>
<gene>
    <name evidence="15" type="ORF">GT409_06825</name>
</gene>
<keyword evidence="9 14" id="KW-0472">Membrane</keyword>
<evidence type="ECO:0000313" key="16">
    <source>
        <dbReference type="Proteomes" id="UP000464954"/>
    </source>
</evidence>
<evidence type="ECO:0000256" key="12">
    <source>
        <dbReference type="ARBA" id="ARBA00036099"/>
    </source>
</evidence>
<dbReference type="GO" id="GO:0015293">
    <property type="term" value="F:symporter activity"/>
    <property type="evidence" value="ECO:0007669"/>
    <property type="project" value="TreeGrafter"/>
</dbReference>
<evidence type="ECO:0000256" key="3">
    <source>
        <dbReference type="ARBA" id="ARBA00022448"/>
    </source>
</evidence>
<evidence type="ECO:0000256" key="1">
    <source>
        <dbReference type="ARBA" id="ARBA00004651"/>
    </source>
</evidence>
<feature type="transmembrane region" description="Helical" evidence="14">
    <location>
        <begin position="388"/>
        <end position="408"/>
    </location>
</feature>
<protein>
    <submittedName>
        <fullName evidence="15">Sodium/solute symporter</fullName>
    </submittedName>
</protein>
<feature type="transmembrane region" description="Helical" evidence="14">
    <location>
        <begin position="76"/>
        <end position="97"/>
    </location>
</feature>
<feature type="transmembrane region" description="Helical" evidence="14">
    <location>
        <begin position="281"/>
        <end position="308"/>
    </location>
</feature>
<keyword evidence="3" id="KW-0813">Transport</keyword>
<feature type="transmembrane region" description="Helical" evidence="14">
    <location>
        <begin position="342"/>
        <end position="368"/>
    </location>
</feature>
<dbReference type="Pfam" id="PF00474">
    <property type="entry name" value="SSF"/>
    <property type="match status" value="1"/>
</dbReference>
<dbReference type="InterPro" id="IPR001734">
    <property type="entry name" value="Na/solute_symporter"/>
</dbReference>
<evidence type="ECO:0000256" key="2">
    <source>
        <dbReference type="ARBA" id="ARBA00006434"/>
    </source>
</evidence>
<dbReference type="Proteomes" id="UP000464954">
    <property type="component" value="Chromosome"/>
</dbReference>
<reference evidence="15 16" key="1">
    <citation type="submission" date="2020-01" db="EMBL/GenBank/DDBJ databases">
        <title>Ponticoccus aerotolerans gen. nov., sp. nov., an anaerobic bacterium and proposal of Ponticoccusceae fam. nov., Ponticoccusles ord. nov. and Ponticoccuse classis nov. in the phylum Kiritimatiellaeota.</title>
        <authorList>
            <person name="Zhou L.Y."/>
            <person name="Du Z.J."/>
        </authorList>
    </citation>
    <scope>NUCLEOTIDE SEQUENCE [LARGE SCALE GENOMIC DNA]</scope>
    <source>
        <strain evidence="15 16">S-5007</strain>
    </source>
</reference>
<evidence type="ECO:0000256" key="10">
    <source>
        <dbReference type="ARBA" id="ARBA00023180"/>
    </source>
</evidence>
<feature type="transmembrane region" description="Helical" evidence="14">
    <location>
        <begin position="152"/>
        <end position="169"/>
    </location>
</feature>
<dbReference type="GO" id="GO:0005886">
    <property type="term" value="C:plasma membrane"/>
    <property type="evidence" value="ECO:0007669"/>
    <property type="project" value="UniProtKB-SubCell"/>
</dbReference>
<evidence type="ECO:0000256" key="6">
    <source>
        <dbReference type="ARBA" id="ARBA00022989"/>
    </source>
</evidence>
<keyword evidence="5 14" id="KW-0812">Transmembrane</keyword>
<dbReference type="NCBIfam" id="TIGR00813">
    <property type="entry name" value="sss"/>
    <property type="match status" value="1"/>
</dbReference>
<evidence type="ECO:0000256" key="9">
    <source>
        <dbReference type="ARBA" id="ARBA00023136"/>
    </source>
</evidence>
<dbReference type="AlphaFoldDB" id="A0A6P1MDJ5"/>
<evidence type="ECO:0000256" key="4">
    <source>
        <dbReference type="ARBA" id="ARBA00022475"/>
    </source>
</evidence>
<feature type="transmembrane region" description="Helical" evidence="14">
    <location>
        <begin position="479"/>
        <end position="500"/>
    </location>
</feature>
<dbReference type="InterPro" id="IPR051163">
    <property type="entry name" value="Sodium:Solute_Symporter_SSF"/>
</dbReference>
<dbReference type="RefSeq" id="WP_160628218.1">
    <property type="nucleotide sequence ID" value="NZ_CP047593.1"/>
</dbReference>
<comment type="catalytic activity">
    <reaction evidence="12">
        <text>iodide(out) + 2 Na(+)(out) = iodide(in) + 2 Na(+)(in)</text>
        <dbReference type="Rhea" id="RHEA:71207"/>
        <dbReference type="ChEBI" id="CHEBI:16382"/>
        <dbReference type="ChEBI" id="CHEBI:29101"/>
    </reaction>
</comment>
<dbReference type="PANTHER" id="PTHR42985:SF40">
    <property type="entry name" value="LD47995P-RELATED"/>
    <property type="match status" value="1"/>
</dbReference>
<keyword evidence="7" id="KW-0915">Sodium</keyword>
<dbReference type="InterPro" id="IPR038377">
    <property type="entry name" value="Na/Glc_symporter_sf"/>
</dbReference>
<dbReference type="GO" id="GO:0098660">
    <property type="term" value="P:inorganic ion transmembrane transport"/>
    <property type="evidence" value="ECO:0007669"/>
    <property type="project" value="UniProtKB-ARBA"/>
</dbReference>
<dbReference type="Gene3D" id="1.20.1730.10">
    <property type="entry name" value="Sodium/glucose cotransporter"/>
    <property type="match status" value="1"/>
</dbReference>
<feature type="transmembrane region" description="Helical" evidence="14">
    <location>
        <begin position="7"/>
        <end position="25"/>
    </location>
</feature>
<evidence type="ECO:0000313" key="15">
    <source>
        <dbReference type="EMBL" id="QHI69175.1"/>
    </source>
</evidence>
<evidence type="ECO:0000256" key="11">
    <source>
        <dbReference type="ARBA" id="ARBA00023201"/>
    </source>
</evidence>
<dbReference type="GO" id="GO:0015075">
    <property type="term" value="F:monoatomic ion transmembrane transporter activity"/>
    <property type="evidence" value="ECO:0007669"/>
    <property type="project" value="UniProtKB-ARBA"/>
</dbReference>
<keyword evidence="6 14" id="KW-1133">Transmembrane helix</keyword>
<dbReference type="KEGG" id="taer:GT409_06825"/>
<evidence type="ECO:0000256" key="8">
    <source>
        <dbReference type="ARBA" id="ARBA00023065"/>
    </source>
</evidence>
<evidence type="ECO:0000256" key="5">
    <source>
        <dbReference type="ARBA" id="ARBA00022692"/>
    </source>
</evidence>
<sequence length="507" mass="55167">MSIHPVDIIVIAIYFGVMAFIGYYFSKRNKNTEEYFLGGRSFSGWAIGLSLVGTSISSVTFLAYPADAFKTSWIRFIPNLALPVAVLMSAYLFLPYFRRNRVTSAYEFLEDRFGPSIRGYAAVCFIIGQLVRVSIILYLVSLLIFEMTGLNIYWSIVISGLLVSGYTIAGGFDAVIWTDVCQTIILFLGGVACLVIIANTLPGGLGQIFHDGIAAGKFSFNDVIDGQARPIGWGLSLTEKTGAMLFFLGLTGWLTEYSGNQCTIQRYAAAKSTTHARQAMLVCVLSSLPIWAFYMLLGTALFVFFQVFPSTEAAEMLNGTREAEQVLPFFIMKYVPIGIKGLVISAALAAAMSSLSSSINSISTISVVDLYKRYFNKTADDRRCLTMAKIAGVATSTLMIAGAIVLAGSETQTLQDAGTILSSIVAGGLFGIYALGFFTKIGDARCVWIGITCTVLFTLWTILAKSGVLPESMNIPFELYYTMIIGNLVMFLVSFSAAALTRKMTNK</sequence>
<feature type="transmembrane region" description="Helical" evidence="14">
    <location>
        <begin position="45"/>
        <end position="64"/>
    </location>
</feature>
<keyword evidence="11" id="KW-0739">Sodium transport</keyword>
<keyword evidence="8" id="KW-0406">Ion transport</keyword>
<feature type="transmembrane region" description="Helical" evidence="14">
    <location>
        <begin position="117"/>
        <end position="140"/>
    </location>
</feature>
<name>A0A6P1MDJ5_9BACT</name>
<feature type="transmembrane region" description="Helical" evidence="14">
    <location>
        <begin position="446"/>
        <end position="464"/>
    </location>
</feature>
<comment type="similarity">
    <text evidence="2 13">Belongs to the sodium:solute symporter (SSF) (TC 2.A.21) family.</text>
</comment>
<keyword evidence="16" id="KW-1185">Reference proteome</keyword>
<feature type="transmembrane region" description="Helical" evidence="14">
    <location>
        <begin position="420"/>
        <end position="439"/>
    </location>
</feature>
<feature type="transmembrane region" description="Helical" evidence="14">
    <location>
        <begin position="175"/>
        <end position="198"/>
    </location>
</feature>
<proteinExistence type="inferred from homology"/>
<dbReference type="PANTHER" id="PTHR42985">
    <property type="entry name" value="SODIUM-COUPLED MONOCARBOXYLATE TRANSPORTER"/>
    <property type="match status" value="1"/>
</dbReference>